<dbReference type="Proteomes" id="UP001219355">
    <property type="component" value="Chromosome 4"/>
</dbReference>
<accession>A0AAF0DMV0</accession>
<dbReference type="EMBL" id="CP120630">
    <property type="protein sequence ID" value="WEW60291.1"/>
    <property type="molecule type" value="Genomic_DNA"/>
</dbReference>
<name>A0AAF0DMV0_9EURO</name>
<evidence type="ECO:0000313" key="1">
    <source>
        <dbReference type="EMBL" id="WEW60291.1"/>
    </source>
</evidence>
<proteinExistence type="predicted"/>
<organism evidence="1 2">
    <name type="scientific">Emydomyces testavorans</name>
    <dbReference type="NCBI Taxonomy" id="2070801"/>
    <lineage>
        <taxon>Eukaryota</taxon>
        <taxon>Fungi</taxon>
        <taxon>Dikarya</taxon>
        <taxon>Ascomycota</taxon>
        <taxon>Pezizomycotina</taxon>
        <taxon>Eurotiomycetes</taxon>
        <taxon>Eurotiomycetidae</taxon>
        <taxon>Onygenales</taxon>
        <taxon>Nannizziopsiaceae</taxon>
        <taxon>Emydomyces</taxon>
    </lineage>
</organism>
<protein>
    <submittedName>
        <fullName evidence="1">Uncharacterized protein</fullName>
    </submittedName>
</protein>
<dbReference type="AlphaFoldDB" id="A0AAF0DMV0"/>
<reference evidence="1" key="1">
    <citation type="submission" date="2023-03" db="EMBL/GenBank/DDBJ databases">
        <title>Emydomyces testavorans Genome Sequence.</title>
        <authorList>
            <person name="Hoyer L."/>
        </authorList>
    </citation>
    <scope>NUCLEOTIDE SEQUENCE</scope>
    <source>
        <strain evidence="1">16-2883</strain>
    </source>
</reference>
<evidence type="ECO:0000313" key="2">
    <source>
        <dbReference type="Proteomes" id="UP001219355"/>
    </source>
</evidence>
<keyword evidence="2" id="KW-1185">Reference proteome</keyword>
<gene>
    <name evidence="1" type="ORF">PRK78_005776</name>
</gene>
<dbReference type="Gene3D" id="2.60.40.2970">
    <property type="match status" value="1"/>
</dbReference>
<sequence length="163" mass="17834">MSSAPAPSFSLPRVSITPTRDVLGTGQSVEIDVTVHNDNEDTPLTILSWNNPLDTMAAILGVFELRDKETDELVEMDRIQVSRMLPPPPEHLVEIPPKGSEKAHAVLKGASLSRGHTYSVCAKGWWQSIWNLPKDEVIEKYLADQSGAVSGDFLSNTVDVKQG</sequence>